<evidence type="ECO:0000313" key="3">
    <source>
        <dbReference type="Proteomes" id="UP000197768"/>
    </source>
</evidence>
<evidence type="ECO:0000256" key="1">
    <source>
        <dbReference type="SAM" id="MobiDB-lite"/>
    </source>
</evidence>
<protein>
    <submittedName>
        <fullName evidence="2">Uncharacterized protein</fullName>
    </submittedName>
</protein>
<evidence type="ECO:0000313" key="2">
    <source>
        <dbReference type="EMBL" id="OWP83886.1"/>
    </source>
</evidence>
<reference evidence="2 3" key="1">
    <citation type="journal article" date="2017" name="Infect. Genet. Evol.">
        <title>Comparative genome analysis of fish pathogen Flavobacterium columnare reveals extensive sequence diversity within the species.</title>
        <authorList>
            <person name="Kayansamruaj P."/>
            <person name="Dong H.T."/>
            <person name="Hirono I."/>
            <person name="Kondo H."/>
            <person name="Senapin S."/>
            <person name="Rodkhum C."/>
        </authorList>
    </citation>
    <scope>NUCLEOTIDE SEQUENCE [LARGE SCALE GENOMIC DNA]</scope>
    <source>
        <strain evidence="2 3">1215</strain>
    </source>
</reference>
<gene>
    <name evidence="2" type="ORF">BWK59_08190</name>
</gene>
<feature type="region of interest" description="Disordered" evidence="1">
    <location>
        <begin position="47"/>
        <end position="100"/>
    </location>
</feature>
<dbReference type="RefSeq" id="WP_088392833.1">
    <property type="nucleotide sequence ID" value="NZ_MTCZ01000070.1"/>
</dbReference>
<feature type="compositionally biased region" description="Basic and acidic residues" evidence="1">
    <location>
        <begin position="47"/>
        <end position="65"/>
    </location>
</feature>
<name>A0A246GI50_9FLAO</name>
<organism evidence="2 3">
    <name type="scientific">Flavobacterium davisii</name>
    <dbReference type="NCBI Taxonomy" id="2906077"/>
    <lineage>
        <taxon>Bacteria</taxon>
        <taxon>Pseudomonadati</taxon>
        <taxon>Bacteroidota</taxon>
        <taxon>Flavobacteriia</taxon>
        <taxon>Flavobacteriales</taxon>
        <taxon>Flavobacteriaceae</taxon>
        <taxon>Flavobacterium</taxon>
    </lineage>
</organism>
<comment type="caution">
    <text evidence="2">The sequence shown here is derived from an EMBL/GenBank/DDBJ whole genome shotgun (WGS) entry which is preliminary data.</text>
</comment>
<accession>A0A246GI50</accession>
<proteinExistence type="predicted"/>
<dbReference type="Proteomes" id="UP000197768">
    <property type="component" value="Unassembled WGS sequence"/>
</dbReference>
<feature type="compositionally biased region" description="Low complexity" evidence="1">
    <location>
        <begin position="74"/>
        <end position="91"/>
    </location>
</feature>
<sequence length="100" mass="11201">MTTEEKAIGLQILEKQPELKAVFLTVEGEYFTCKDWAMNGTKEKDKLEVIRRPKKSGEKPSKEIESLNGENVAQNTTGGNNLQETTNLTENTGEKPSKEE</sequence>
<dbReference type="AlphaFoldDB" id="A0A246GI50"/>
<dbReference type="EMBL" id="MTCZ01000070">
    <property type="protein sequence ID" value="OWP83886.1"/>
    <property type="molecule type" value="Genomic_DNA"/>
</dbReference>